<feature type="transmembrane region" description="Helical" evidence="7">
    <location>
        <begin position="25"/>
        <end position="44"/>
    </location>
</feature>
<dbReference type="InterPro" id="IPR017452">
    <property type="entry name" value="GPCR_Rhodpsn_7TM"/>
</dbReference>
<keyword evidence="10" id="KW-1185">Reference proteome</keyword>
<dbReference type="PROSITE" id="PS50262">
    <property type="entry name" value="G_PROTEIN_RECEP_F1_2"/>
    <property type="match status" value="1"/>
</dbReference>
<gene>
    <name evidence="9" type="ORF">NEMVEDRAFT_v1g13649</name>
</gene>
<evidence type="ECO:0000313" key="10">
    <source>
        <dbReference type="Proteomes" id="UP000001593"/>
    </source>
</evidence>
<keyword evidence="6" id="KW-0675">Receptor</keyword>
<feature type="transmembrane region" description="Helical" evidence="7">
    <location>
        <begin position="144"/>
        <end position="162"/>
    </location>
</feature>
<sequence length="258" mass="29534">IAVLANFLVVYVIFRTPNLRQPSTILLGCLALSDILRFVALTLHLRYRALVTTSRLLKIAVVIWAIDIILTGLHFWVCYGVSFMTLSAISIERYLALRLHLRYKGIITTRRVLFAIILIWIIDVLLTSLQWIAEGTTHVRRTQLVLFMVCLLVTLIAHLRMLTIMRRHHKQIQVQLSNASSLHVQSKLAVNVMYIVGFYLILNMPVMVVTLSTYVNGSHFNRNVFSWVETIAFCNSSLNPILCCWRNADIRKGVESLV</sequence>
<keyword evidence="4 7" id="KW-1133">Transmembrane helix</keyword>
<dbReference type="FunCoup" id="A7SQM1">
    <property type="interactions" value="49"/>
</dbReference>
<dbReference type="Pfam" id="PF00001">
    <property type="entry name" value="7tm_1"/>
    <property type="match status" value="1"/>
</dbReference>
<keyword evidence="6" id="KW-0297">G-protein coupled receptor</keyword>
<comment type="subcellular location">
    <subcellularLocation>
        <location evidence="1">Cell membrane</location>
        <topology evidence="1">Multi-pass membrane protein</topology>
    </subcellularLocation>
</comment>
<feature type="non-terminal residue" evidence="9">
    <location>
        <position position="1"/>
    </location>
</feature>
<feature type="transmembrane region" description="Helical" evidence="7">
    <location>
        <begin position="56"/>
        <end position="77"/>
    </location>
</feature>
<keyword evidence="5 7" id="KW-0472">Membrane</keyword>
<evidence type="ECO:0000259" key="8">
    <source>
        <dbReference type="PROSITE" id="PS50262"/>
    </source>
</evidence>
<evidence type="ECO:0000256" key="7">
    <source>
        <dbReference type="SAM" id="Phobius"/>
    </source>
</evidence>
<dbReference type="GO" id="GO:0005886">
    <property type="term" value="C:plasma membrane"/>
    <property type="evidence" value="ECO:0000318"/>
    <property type="project" value="GO_Central"/>
</dbReference>
<dbReference type="SUPFAM" id="SSF81321">
    <property type="entry name" value="Family A G protein-coupled receptor-like"/>
    <property type="match status" value="1"/>
</dbReference>
<keyword evidence="6" id="KW-0807">Transducer</keyword>
<evidence type="ECO:0000256" key="3">
    <source>
        <dbReference type="ARBA" id="ARBA00022692"/>
    </source>
</evidence>
<organism evidence="9 10">
    <name type="scientific">Nematostella vectensis</name>
    <name type="common">Starlet sea anemone</name>
    <dbReference type="NCBI Taxonomy" id="45351"/>
    <lineage>
        <taxon>Eukaryota</taxon>
        <taxon>Metazoa</taxon>
        <taxon>Cnidaria</taxon>
        <taxon>Anthozoa</taxon>
        <taxon>Hexacorallia</taxon>
        <taxon>Actiniaria</taxon>
        <taxon>Edwardsiidae</taxon>
        <taxon>Nematostella</taxon>
    </lineage>
</organism>
<dbReference type="PhylomeDB" id="A7SQM1"/>
<evidence type="ECO:0000256" key="4">
    <source>
        <dbReference type="ARBA" id="ARBA00022989"/>
    </source>
</evidence>
<dbReference type="PANTHER" id="PTHR22750">
    <property type="entry name" value="G-PROTEIN COUPLED RECEPTOR"/>
    <property type="match status" value="1"/>
</dbReference>
<keyword evidence="2" id="KW-1003">Cell membrane</keyword>
<dbReference type="HOGENOM" id="CLU_009579_14_1_1"/>
<dbReference type="InterPro" id="IPR000276">
    <property type="entry name" value="GPCR_Rhodpsn"/>
</dbReference>
<dbReference type="CDD" id="cd00637">
    <property type="entry name" value="7tm_classA_rhodopsin-like"/>
    <property type="match status" value="1"/>
</dbReference>
<feature type="non-terminal residue" evidence="9">
    <location>
        <position position="258"/>
    </location>
</feature>
<dbReference type="Gene3D" id="1.20.1070.10">
    <property type="entry name" value="Rhodopsin 7-helix transmembrane proteins"/>
    <property type="match status" value="1"/>
</dbReference>
<dbReference type="PROSITE" id="PS00237">
    <property type="entry name" value="G_PROTEIN_RECEP_F1_1"/>
    <property type="match status" value="1"/>
</dbReference>
<name>A7SQM1_NEMVE</name>
<dbReference type="AlphaFoldDB" id="A7SQM1"/>
<dbReference type="eggNOG" id="KOG3656">
    <property type="taxonomic scope" value="Eukaryota"/>
</dbReference>
<keyword evidence="3 6" id="KW-0812">Transmembrane</keyword>
<comment type="similarity">
    <text evidence="6">Belongs to the G-protein coupled receptor 1 family.</text>
</comment>
<dbReference type="OMA" id="VFSWVET"/>
<evidence type="ECO:0000256" key="2">
    <source>
        <dbReference type="ARBA" id="ARBA00022475"/>
    </source>
</evidence>
<dbReference type="GO" id="GO:0004930">
    <property type="term" value="F:G protein-coupled receptor activity"/>
    <property type="evidence" value="ECO:0000318"/>
    <property type="project" value="GO_Central"/>
</dbReference>
<proteinExistence type="inferred from homology"/>
<dbReference type="GO" id="GO:0007186">
    <property type="term" value="P:G protein-coupled receptor signaling pathway"/>
    <property type="evidence" value="ECO:0000318"/>
    <property type="project" value="GO_Central"/>
</dbReference>
<feature type="transmembrane region" description="Helical" evidence="7">
    <location>
        <begin position="113"/>
        <end position="132"/>
    </location>
</feature>
<evidence type="ECO:0000256" key="5">
    <source>
        <dbReference type="ARBA" id="ARBA00023136"/>
    </source>
</evidence>
<feature type="domain" description="G-protein coupled receptors family 1 profile" evidence="8">
    <location>
        <begin position="5"/>
        <end position="243"/>
    </location>
</feature>
<reference evidence="9 10" key="1">
    <citation type="journal article" date="2007" name="Science">
        <title>Sea anemone genome reveals ancestral eumetazoan gene repertoire and genomic organization.</title>
        <authorList>
            <person name="Putnam N.H."/>
            <person name="Srivastava M."/>
            <person name="Hellsten U."/>
            <person name="Dirks B."/>
            <person name="Chapman J."/>
            <person name="Salamov A."/>
            <person name="Terry A."/>
            <person name="Shapiro H."/>
            <person name="Lindquist E."/>
            <person name="Kapitonov V.V."/>
            <person name="Jurka J."/>
            <person name="Genikhovich G."/>
            <person name="Grigoriev I.V."/>
            <person name="Lucas S.M."/>
            <person name="Steele R.E."/>
            <person name="Finnerty J.R."/>
            <person name="Technau U."/>
            <person name="Martindale M.Q."/>
            <person name="Rokhsar D.S."/>
        </authorList>
    </citation>
    <scope>NUCLEOTIDE SEQUENCE [LARGE SCALE GENOMIC DNA]</scope>
    <source>
        <strain evidence="10">CH2 X CH6</strain>
    </source>
</reference>
<evidence type="ECO:0000256" key="1">
    <source>
        <dbReference type="ARBA" id="ARBA00004651"/>
    </source>
</evidence>
<evidence type="ECO:0000256" key="6">
    <source>
        <dbReference type="RuleBase" id="RU000688"/>
    </source>
</evidence>
<feature type="transmembrane region" description="Helical" evidence="7">
    <location>
        <begin position="192"/>
        <end position="215"/>
    </location>
</feature>
<dbReference type="InParanoid" id="A7SQM1"/>
<dbReference type="EMBL" id="DS469748">
    <property type="protein sequence ID" value="EDO33978.1"/>
    <property type="molecule type" value="Genomic_DNA"/>
</dbReference>
<dbReference type="PRINTS" id="PR00237">
    <property type="entry name" value="GPCRRHODOPSN"/>
</dbReference>
<dbReference type="Proteomes" id="UP000001593">
    <property type="component" value="Unassembled WGS sequence"/>
</dbReference>
<accession>A7SQM1</accession>
<protein>
    <recommendedName>
        <fullName evidence="8">G-protein coupled receptors family 1 profile domain-containing protein</fullName>
    </recommendedName>
</protein>
<evidence type="ECO:0000313" key="9">
    <source>
        <dbReference type="EMBL" id="EDO33978.1"/>
    </source>
</evidence>